<proteinExistence type="predicted"/>
<dbReference type="EC" id="3.1.4.-" evidence="2"/>
<keyword evidence="2" id="KW-0378">Hydrolase</keyword>
<sequence>MATVQVSKLKLGDRIISDVFTQKGNVLFQKGKTITPREIEILKAFFIQSVSIESKQLQEESQVPENTEKHEVKPETAGFEKEYESMLQLLKKSFNMANGGSLPILEIRSKMQSLLNHINEYNILIFTPPKFVITDYIYHNSIMVALTSYNLSRWHGISQKDWIQAALAGLLHDIGNIKIDPNILNKPSKLTPQEFEEIKKHTILGYNVLKNVAGINEGVKLAALQHHEKEDGSGYPLGVKGDKVHFYAKIVAIADVFHAMTNRRFYKQASSPYLVLEQIFNESFGKLDPSLVQTFINKITQFHSGTLVRLSNNLIGKIVFTDRAHPTRPWVDVNGKIINLATDRNLYIEQIVQQ</sequence>
<comment type="caution">
    <text evidence="2">The sequence shown here is derived from an EMBL/GenBank/DDBJ whole genome shotgun (WGS) entry which is preliminary data.</text>
</comment>
<evidence type="ECO:0000259" key="1">
    <source>
        <dbReference type="PROSITE" id="PS51832"/>
    </source>
</evidence>
<dbReference type="InterPro" id="IPR037522">
    <property type="entry name" value="HD_GYP_dom"/>
</dbReference>
<evidence type="ECO:0000313" key="3">
    <source>
        <dbReference type="Proteomes" id="UP001310386"/>
    </source>
</evidence>
<dbReference type="SMART" id="SM00471">
    <property type="entry name" value="HDc"/>
    <property type="match status" value="1"/>
</dbReference>
<dbReference type="Proteomes" id="UP001310386">
    <property type="component" value="Unassembled WGS sequence"/>
</dbReference>
<protein>
    <submittedName>
        <fullName evidence="2">HD-GYP domain-containing protein</fullName>
        <ecNumber evidence="2">3.1.4.-</ecNumber>
    </submittedName>
</protein>
<accession>A0ABU5ZM37</accession>
<dbReference type="Gene3D" id="1.10.3210.10">
    <property type="entry name" value="Hypothetical protein af1432"/>
    <property type="match status" value="1"/>
</dbReference>
<gene>
    <name evidence="2" type="ORF">VF724_16545</name>
</gene>
<reference evidence="2" key="1">
    <citation type="submission" date="2023-12" db="EMBL/GenBank/DDBJ databases">
        <title>Fervidustalea candida gen. nov., sp. nov., a novel member of the family Paenibacillaceae isolated from a geothermal area.</title>
        <authorList>
            <person name="Li W.-J."/>
            <person name="Jiao J.-Y."/>
            <person name="Chen Y."/>
        </authorList>
    </citation>
    <scope>NUCLEOTIDE SEQUENCE</scope>
    <source>
        <strain evidence="2">SYSU GA230002</strain>
    </source>
</reference>
<dbReference type="PANTHER" id="PTHR43155:SF2">
    <property type="entry name" value="CYCLIC DI-GMP PHOSPHODIESTERASE PA4108"/>
    <property type="match status" value="1"/>
</dbReference>
<dbReference type="Pfam" id="PF13487">
    <property type="entry name" value="HD_5"/>
    <property type="match status" value="1"/>
</dbReference>
<organism evidence="2 3">
    <name type="scientific">Ferviditalea candida</name>
    <dbReference type="NCBI Taxonomy" id="3108399"/>
    <lineage>
        <taxon>Bacteria</taxon>
        <taxon>Bacillati</taxon>
        <taxon>Bacillota</taxon>
        <taxon>Bacilli</taxon>
        <taxon>Bacillales</taxon>
        <taxon>Paenibacillaceae</taxon>
        <taxon>Ferviditalea</taxon>
    </lineage>
</organism>
<name>A0ABU5ZM37_9BACL</name>
<evidence type="ECO:0000313" key="2">
    <source>
        <dbReference type="EMBL" id="MEB3103248.1"/>
    </source>
</evidence>
<keyword evidence="3" id="KW-1185">Reference proteome</keyword>
<dbReference type="PROSITE" id="PS51832">
    <property type="entry name" value="HD_GYP"/>
    <property type="match status" value="1"/>
</dbReference>
<dbReference type="InterPro" id="IPR003607">
    <property type="entry name" value="HD/PDEase_dom"/>
</dbReference>
<dbReference type="EMBL" id="JAYJLD010000030">
    <property type="protein sequence ID" value="MEB3103248.1"/>
    <property type="molecule type" value="Genomic_DNA"/>
</dbReference>
<feature type="domain" description="HD-GYP" evidence="1">
    <location>
        <begin position="115"/>
        <end position="311"/>
    </location>
</feature>
<dbReference type="CDD" id="cd00077">
    <property type="entry name" value="HDc"/>
    <property type="match status" value="1"/>
</dbReference>
<dbReference type="SUPFAM" id="SSF109604">
    <property type="entry name" value="HD-domain/PDEase-like"/>
    <property type="match status" value="1"/>
</dbReference>
<dbReference type="RefSeq" id="WP_371755374.1">
    <property type="nucleotide sequence ID" value="NZ_JAYJLD010000030.1"/>
</dbReference>
<dbReference type="GO" id="GO:0016787">
    <property type="term" value="F:hydrolase activity"/>
    <property type="evidence" value="ECO:0007669"/>
    <property type="project" value="UniProtKB-KW"/>
</dbReference>
<dbReference type="PANTHER" id="PTHR43155">
    <property type="entry name" value="CYCLIC DI-GMP PHOSPHODIESTERASE PA4108-RELATED"/>
    <property type="match status" value="1"/>
</dbReference>